<dbReference type="Pfam" id="PF13561">
    <property type="entry name" value="adh_short_C2"/>
    <property type="match status" value="1"/>
</dbReference>
<organism evidence="4 5">
    <name type="scientific">Mycobacterium pinniadriaticum</name>
    <dbReference type="NCBI Taxonomy" id="2994102"/>
    <lineage>
        <taxon>Bacteria</taxon>
        <taxon>Bacillati</taxon>
        <taxon>Actinomycetota</taxon>
        <taxon>Actinomycetes</taxon>
        <taxon>Mycobacteriales</taxon>
        <taxon>Mycobacteriaceae</taxon>
        <taxon>Mycobacterium</taxon>
    </lineage>
</organism>
<dbReference type="InterPro" id="IPR002347">
    <property type="entry name" value="SDR_fam"/>
</dbReference>
<evidence type="ECO:0000256" key="3">
    <source>
        <dbReference type="ARBA" id="ARBA00023027"/>
    </source>
</evidence>
<keyword evidence="5" id="KW-1185">Reference proteome</keyword>
<dbReference type="RefSeq" id="WP_265997961.1">
    <property type="nucleotide sequence ID" value="NZ_JAPJDN010000012.1"/>
</dbReference>
<reference evidence="4 5" key="1">
    <citation type="submission" date="2022-11" db="EMBL/GenBank/DDBJ databases">
        <title>Mycobacterium sp. nov.</title>
        <authorList>
            <person name="Papic B."/>
            <person name="Spicic S."/>
            <person name="Duvnjak S."/>
        </authorList>
    </citation>
    <scope>NUCLEOTIDE SEQUENCE [LARGE SCALE GENOMIC DNA]</scope>
    <source>
        <strain evidence="4 5">CVI_P4</strain>
    </source>
</reference>
<evidence type="ECO:0000256" key="1">
    <source>
        <dbReference type="ARBA" id="ARBA00006484"/>
    </source>
</evidence>
<dbReference type="InterPro" id="IPR023985">
    <property type="entry name" value="SDR_subfam_1"/>
</dbReference>
<evidence type="ECO:0000313" key="4">
    <source>
        <dbReference type="EMBL" id="MCX2938113.1"/>
    </source>
</evidence>
<dbReference type="SUPFAM" id="SSF51735">
    <property type="entry name" value="NAD(P)-binding Rossmann-fold domains"/>
    <property type="match status" value="1"/>
</dbReference>
<proteinExistence type="inferred from homology"/>
<evidence type="ECO:0000313" key="5">
    <source>
        <dbReference type="Proteomes" id="UP001300745"/>
    </source>
</evidence>
<protein>
    <submittedName>
        <fullName evidence="4">Mycofactocin-coupled SDR family oxidoreductase</fullName>
    </submittedName>
</protein>
<dbReference type="Gene3D" id="3.40.50.720">
    <property type="entry name" value="NAD(P)-binding Rossmann-like Domain"/>
    <property type="match status" value="1"/>
</dbReference>
<dbReference type="CDD" id="cd05233">
    <property type="entry name" value="SDR_c"/>
    <property type="match status" value="1"/>
</dbReference>
<dbReference type="Proteomes" id="UP001300745">
    <property type="component" value="Unassembled WGS sequence"/>
</dbReference>
<dbReference type="InterPro" id="IPR036291">
    <property type="entry name" value="NAD(P)-bd_dom_sf"/>
</dbReference>
<dbReference type="EMBL" id="JAPJDO010000012">
    <property type="protein sequence ID" value="MCX2938113.1"/>
    <property type="molecule type" value="Genomic_DNA"/>
</dbReference>
<dbReference type="NCBIfam" id="TIGR03971">
    <property type="entry name" value="SDR_subfam_1"/>
    <property type="match status" value="1"/>
</dbReference>
<comment type="similarity">
    <text evidence="1">Belongs to the short-chain dehydrogenases/reductases (SDR) family.</text>
</comment>
<dbReference type="PANTHER" id="PTHR24321">
    <property type="entry name" value="DEHYDROGENASES, SHORT CHAIN"/>
    <property type="match status" value="1"/>
</dbReference>
<keyword evidence="3" id="KW-0520">NAD</keyword>
<accession>A0ABT3SG45</accession>
<dbReference type="PRINTS" id="PR00081">
    <property type="entry name" value="GDHRDH"/>
</dbReference>
<dbReference type="PRINTS" id="PR00080">
    <property type="entry name" value="SDRFAMILY"/>
</dbReference>
<sequence>MGKFDGQVAFITGVARGQGRSHAIRLAQEGADIIGVDICRQIDTVAYPLATFEDLEETKTVVEKHGRVAAFEVADVRDLGALRTAFDAGIGQLGRVDIVIANAGIMPTVGARADDDEAFYDAIDVMLKGVWHTLRVSVPKLIEQQQGGGIVITSSTAGLKGLSTACEAGSDGYAAAKHAVVGLMRVYANRLAKHRIRVNTVHPTGVNSPMIANDAFAAFTVEHPEVASALQNSLPVDLIECEDISNAIAWLASTEGRYVTGVTLPVDAGFTSR</sequence>
<gene>
    <name evidence="4" type="ORF">ORI27_15505</name>
</gene>
<dbReference type="InterPro" id="IPR020904">
    <property type="entry name" value="Sc_DH/Rdtase_CS"/>
</dbReference>
<keyword evidence="2" id="KW-0560">Oxidoreductase</keyword>
<dbReference type="NCBIfam" id="NF009467">
    <property type="entry name" value="PRK12826.1-3"/>
    <property type="match status" value="1"/>
</dbReference>
<dbReference type="PANTHER" id="PTHR24321:SF8">
    <property type="entry name" value="ESTRADIOL 17-BETA-DEHYDROGENASE 8-RELATED"/>
    <property type="match status" value="1"/>
</dbReference>
<comment type="caution">
    <text evidence="4">The sequence shown here is derived from an EMBL/GenBank/DDBJ whole genome shotgun (WGS) entry which is preliminary data.</text>
</comment>
<dbReference type="PROSITE" id="PS00061">
    <property type="entry name" value="ADH_SHORT"/>
    <property type="match status" value="1"/>
</dbReference>
<evidence type="ECO:0000256" key="2">
    <source>
        <dbReference type="ARBA" id="ARBA00023002"/>
    </source>
</evidence>
<name>A0ABT3SG45_9MYCO</name>